<dbReference type="SUPFAM" id="SSF54593">
    <property type="entry name" value="Glyoxalase/Bleomycin resistance protein/Dihydroxybiphenyl dioxygenase"/>
    <property type="match status" value="1"/>
</dbReference>
<dbReference type="PANTHER" id="PTHR33990">
    <property type="entry name" value="PROTEIN YJDN-RELATED"/>
    <property type="match status" value="1"/>
</dbReference>
<evidence type="ECO:0000313" key="2">
    <source>
        <dbReference type="EMBL" id="RKO21338.1"/>
    </source>
</evidence>
<accession>A0A3B0FNU9</accession>
<dbReference type="EMBL" id="RBNH01000017">
    <property type="protein sequence ID" value="RKO21338.1"/>
    <property type="molecule type" value="Genomic_DNA"/>
</dbReference>
<dbReference type="PIRSF" id="PIRSF021700">
    <property type="entry name" value="3_dmu_93_MTrfase"/>
    <property type="match status" value="1"/>
</dbReference>
<proteinExistence type="predicted"/>
<dbReference type="InterPro" id="IPR009725">
    <property type="entry name" value="3_dmu_93_MTrfase"/>
</dbReference>
<dbReference type="AlphaFoldDB" id="A0A3B0FNU9"/>
<reference evidence="3" key="2">
    <citation type="submission" date="2018-10" db="EMBL/GenBank/DDBJ databases">
        <authorList>
            <person name="Wang Y."/>
            <person name="Wang J."/>
            <person name="Yang X."/>
            <person name="Wang Z."/>
            <person name="Huang Y."/>
        </authorList>
    </citation>
    <scope>NUCLEOTIDE SEQUENCE [LARGE SCALE GENOMIC DNA]</scope>
    <source>
        <strain evidence="3">J015</strain>
    </source>
</reference>
<protein>
    <submittedName>
        <fullName evidence="2">VOC family protein</fullName>
    </submittedName>
</protein>
<dbReference type="RefSeq" id="WP_120693236.1">
    <property type="nucleotide sequence ID" value="NZ_RBNH01000017.1"/>
</dbReference>
<dbReference type="InterPro" id="IPR029068">
    <property type="entry name" value="Glyas_Bleomycin-R_OHBP_Dase"/>
</dbReference>
<evidence type="ECO:0000259" key="1">
    <source>
        <dbReference type="Pfam" id="PF06983"/>
    </source>
</evidence>
<name>A0A3B0FNU9_PSEPS</name>
<dbReference type="Pfam" id="PF06983">
    <property type="entry name" value="3-dmu-9_3-mt"/>
    <property type="match status" value="1"/>
</dbReference>
<reference evidence="2 3" key="1">
    <citation type="submission" date="2018-10" db="EMBL/GenBank/DDBJ databases">
        <title>Genome-guide identification and characterization of bacteria that degrade polycyclic aromatic hydrocarbons and resist hexavalent chromium simultaneously.</title>
        <authorList>
            <person name="Feng H."/>
        </authorList>
    </citation>
    <scope>NUCLEOTIDE SEQUENCE [LARGE SCALE GENOMIC DNA]</scope>
    <source>
        <strain evidence="2 3">J015</strain>
    </source>
</reference>
<dbReference type="InterPro" id="IPR028973">
    <property type="entry name" value="PhnB-like"/>
</dbReference>
<dbReference type="Proteomes" id="UP000273159">
    <property type="component" value="Unassembled WGS sequence"/>
</dbReference>
<dbReference type="CDD" id="cd06588">
    <property type="entry name" value="PhnB_like"/>
    <property type="match status" value="1"/>
</dbReference>
<dbReference type="PANTHER" id="PTHR33990:SF2">
    <property type="entry name" value="PHNB-LIKE DOMAIN-CONTAINING PROTEIN"/>
    <property type="match status" value="1"/>
</dbReference>
<comment type="caution">
    <text evidence="2">The sequence shown here is derived from an EMBL/GenBank/DDBJ whole genome shotgun (WGS) entry which is preliminary data.</text>
</comment>
<organism evidence="2 3">
    <name type="scientific">Pseudarthrobacter phenanthrenivorans</name>
    <name type="common">Arthrobacter phenanthrenivorans</name>
    <dbReference type="NCBI Taxonomy" id="361575"/>
    <lineage>
        <taxon>Bacteria</taxon>
        <taxon>Bacillati</taxon>
        <taxon>Actinomycetota</taxon>
        <taxon>Actinomycetes</taxon>
        <taxon>Micrococcales</taxon>
        <taxon>Micrococcaceae</taxon>
        <taxon>Pseudarthrobacter</taxon>
    </lineage>
</organism>
<dbReference type="Gene3D" id="3.10.180.10">
    <property type="entry name" value="2,3-Dihydroxybiphenyl 1,2-Dioxygenase, domain 1"/>
    <property type="match status" value="1"/>
</dbReference>
<evidence type="ECO:0000313" key="3">
    <source>
        <dbReference type="Proteomes" id="UP000273159"/>
    </source>
</evidence>
<gene>
    <name evidence="2" type="ORF">D7Z96_16620</name>
</gene>
<sequence length="157" mass="17005">MPRNIGTCLWFENQAEGAAEFYTSIFDDSKILNVSRFGDGGPGTPGEAIAVDFELEGRRFTALNGARGSSFTEAVSFVVECEDQAAVDRYWSALTEGGSESQCGWLKDRFGVSWQIVPSALPSLIGGPDPHGSQRAMEAMLGMRKLDIAELQKAYEG</sequence>
<feature type="domain" description="PhnB-like" evidence="1">
    <location>
        <begin position="5"/>
        <end position="117"/>
    </location>
</feature>